<name>A0A1J7BGR2_9ACTN</name>
<protein>
    <recommendedName>
        <fullName evidence="3">Bacterial type II secretion system protein E domain-containing protein</fullName>
    </recommendedName>
</protein>
<comment type="similarity">
    <text evidence="1">Belongs to the GSP E family.</text>
</comment>
<dbReference type="OrthoDB" id="9810761at2"/>
<dbReference type="CDD" id="cd01130">
    <property type="entry name" value="VirB11-like_ATPase"/>
    <property type="match status" value="1"/>
</dbReference>
<dbReference type="AlphaFoldDB" id="A0A1J7BGR2"/>
<feature type="region of interest" description="Disordered" evidence="2">
    <location>
        <begin position="379"/>
        <end position="404"/>
    </location>
</feature>
<dbReference type="PANTHER" id="PTHR30486">
    <property type="entry name" value="TWITCHING MOTILITY PROTEIN PILT"/>
    <property type="match status" value="1"/>
</dbReference>
<organism evidence="4 5">
    <name type="scientific">Mangrovactinospora gilvigrisea</name>
    <dbReference type="NCBI Taxonomy" id="1428644"/>
    <lineage>
        <taxon>Bacteria</taxon>
        <taxon>Bacillati</taxon>
        <taxon>Actinomycetota</taxon>
        <taxon>Actinomycetes</taxon>
        <taxon>Kitasatosporales</taxon>
        <taxon>Streptomycetaceae</taxon>
        <taxon>Mangrovactinospora</taxon>
    </lineage>
</organism>
<proteinExistence type="inferred from homology"/>
<dbReference type="Pfam" id="PF00437">
    <property type="entry name" value="T2SSE"/>
    <property type="match status" value="1"/>
</dbReference>
<dbReference type="STRING" id="1428644.BIV57_08705"/>
<dbReference type="InterPro" id="IPR050921">
    <property type="entry name" value="T4SS_GSP_E_ATPase"/>
</dbReference>
<dbReference type="InterPro" id="IPR001482">
    <property type="entry name" value="T2SS/T4SS_dom"/>
</dbReference>
<dbReference type="InterPro" id="IPR022399">
    <property type="entry name" value="TadA-like_ATPase"/>
</dbReference>
<dbReference type="GO" id="GO:0016887">
    <property type="term" value="F:ATP hydrolysis activity"/>
    <property type="evidence" value="ECO:0007669"/>
    <property type="project" value="InterPro"/>
</dbReference>
<dbReference type="Gene3D" id="3.30.450.380">
    <property type="match status" value="1"/>
</dbReference>
<gene>
    <name evidence="4" type="ORF">BIV57_08705</name>
</gene>
<comment type="caution">
    <text evidence="4">The sequence shown here is derived from an EMBL/GenBank/DDBJ whole genome shotgun (WGS) entry which is preliminary data.</text>
</comment>
<feature type="domain" description="Bacterial type II secretion system protein E" evidence="3">
    <location>
        <begin position="53"/>
        <end position="331"/>
    </location>
</feature>
<sequence>MADEGLADAVRRRLAARGTAPTPAAVAEAVRAERPALTEARQCELARLVGSELAGAGPLEPLLRAPGVTDVLVNGPGEVWVDRGTGLERARGVRFADAAEVRRLAQRLAAAAGRRLDDAQPWVDARLPDGTRLHAVLAPVAVGSTCLSLRVLRARPFTVGELMAAGAVSAQGAELLRAVVRAGLSFLVTGGTGVGKSTLLGTLLGLVPARERLVLVEDTAELTVDHRHVVRLECRPANQEGAGRVELGELLRQALRMRPDRLVVGEVRGAEVLALLGALNTGHAGCGTLHANAARDVPARLEALAAAAGLERAALHSQLAAALDAVVHVARGADGVRRVEGVHVLVRGTGPVAAVQAARLTRGGVRPGPGWTRLARRVGLPSAGGHGPADADLDVDMTPEGSWT</sequence>
<dbReference type="NCBIfam" id="TIGR03819">
    <property type="entry name" value="heli_sec_ATPase"/>
    <property type="match status" value="1"/>
</dbReference>
<accession>A0A1J7BGR2</accession>
<evidence type="ECO:0000313" key="5">
    <source>
        <dbReference type="Proteomes" id="UP000243342"/>
    </source>
</evidence>
<evidence type="ECO:0000256" key="2">
    <source>
        <dbReference type="SAM" id="MobiDB-lite"/>
    </source>
</evidence>
<evidence type="ECO:0000259" key="3">
    <source>
        <dbReference type="Pfam" id="PF00437"/>
    </source>
</evidence>
<dbReference type="SUPFAM" id="SSF52540">
    <property type="entry name" value="P-loop containing nucleoside triphosphate hydrolases"/>
    <property type="match status" value="1"/>
</dbReference>
<dbReference type="Gene3D" id="3.40.50.300">
    <property type="entry name" value="P-loop containing nucleotide triphosphate hydrolases"/>
    <property type="match status" value="1"/>
</dbReference>
<dbReference type="EMBL" id="MLCF01000042">
    <property type="protein sequence ID" value="OIV37871.1"/>
    <property type="molecule type" value="Genomic_DNA"/>
</dbReference>
<dbReference type="Proteomes" id="UP000243342">
    <property type="component" value="Unassembled WGS sequence"/>
</dbReference>
<reference evidence="4 5" key="1">
    <citation type="submission" date="2016-10" db="EMBL/GenBank/DDBJ databases">
        <title>Genome sequence of Streptomyces gilvigriseus MUSC 26.</title>
        <authorList>
            <person name="Lee L.-H."/>
            <person name="Ser H.-L."/>
        </authorList>
    </citation>
    <scope>NUCLEOTIDE SEQUENCE [LARGE SCALE GENOMIC DNA]</scope>
    <source>
        <strain evidence="4 5">MUSC 26</strain>
    </source>
</reference>
<keyword evidence="5" id="KW-1185">Reference proteome</keyword>
<evidence type="ECO:0000256" key="1">
    <source>
        <dbReference type="ARBA" id="ARBA00006611"/>
    </source>
</evidence>
<dbReference type="InterPro" id="IPR027417">
    <property type="entry name" value="P-loop_NTPase"/>
</dbReference>
<dbReference type="PANTHER" id="PTHR30486:SF6">
    <property type="entry name" value="TYPE IV PILUS RETRACTATION ATPASE PILT"/>
    <property type="match status" value="1"/>
</dbReference>
<evidence type="ECO:0000313" key="4">
    <source>
        <dbReference type="EMBL" id="OIV37871.1"/>
    </source>
</evidence>